<accession>A0A485CFK8</accession>
<keyword evidence="3" id="KW-0274">FAD</keyword>
<proteinExistence type="predicted"/>
<protein>
    <submittedName>
        <fullName evidence="6">3-oxosteroid 1-dehydrogenase</fullName>
        <ecNumber evidence="6">1.3.99.4</ecNumber>
    </submittedName>
</protein>
<dbReference type="InterPro" id="IPR036188">
    <property type="entry name" value="FAD/NAD-bd_sf"/>
</dbReference>
<dbReference type="GO" id="GO:0047571">
    <property type="term" value="F:3-oxosteroid 1-dehydrogenase activity"/>
    <property type="evidence" value="ECO:0007669"/>
    <property type="project" value="UniProtKB-EC"/>
</dbReference>
<organism evidence="6 7">
    <name type="scientific">Kluyvera cryocrescens</name>
    <name type="common">Kluyvera citrophila</name>
    <dbReference type="NCBI Taxonomy" id="580"/>
    <lineage>
        <taxon>Bacteria</taxon>
        <taxon>Pseudomonadati</taxon>
        <taxon>Pseudomonadota</taxon>
        <taxon>Gammaproteobacteria</taxon>
        <taxon>Enterobacterales</taxon>
        <taxon>Enterobacteriaceae</taxon>
        <taxon>Kluyvera</taxon>
    </lineage>
</organism>
<evidence type="ECO:0000256" key="1">
    <source>
        <dbReference type="ARBA" id="ARBA00001974"/>
    </source>
</evidence>
<evidence type="ECO:0000313" key="6">
    <source>
        <dbReference type="EMBL" id="VFS83413.1"/>
    </source>
</evidence>
<gene>
    <name evidence="6" type="primary">kstD_2</name>
    <name evidence="6" type="ORF">NCTC12993_06361</name>
</gene>
<keyword evidence="7" id="KW-1185">Reference proteome</keyword>
<evidence type="ECO:0000256" key="4">
    <source>
        <dbReference type="ARBA" id="ARBA00023002"/>
    </source>
</evidence>
<dbReference type="Gene3D" id="3.50.50.60">
    <property type="entry name" value="FAD/NAD(P)-binding domain"/>
    <property type="match status" value="1"/>
</dbReference>
<dbReference type="PANTHER" id="PTHR43400">
    <property type="entry name" value="FUMARATE REDUCTASE"/>
    <property type="match status" value="1"/>
</dbReference>
<name>A0A485CFK8_KLUCR</name>
<dbReference type="Pfam" id="PF00890">
    <property type="entry name" value="FAD_binding_2"/>
    <property type="match status" value="1"/>
</dbReference>
<evidence type="ECO:0000256" key="3">
    <source>
        <dbReference type="ARBA" id="ARBA00022827"/>
    </source>
</evidence>
<dbReference type="AlphaFoldDB" id="A0A485CFK8"/>
<dbReference type="PANTHER" id="PTHR43400:SF10">
    <property type="entry name" value="3-OXOSTEROID 1-DEHYDROGENASE"/>
    <property type="match status" value="1"/>
</dbReference>
<comment type="cofactor">
    <cofactor evidence="1">
        <name>FAD</name>
        <dbReference type="ChEBI" id="CHEBI:57692"/>
    </cofactor>
</comment>
<evidence type="ECO:0000259" key="5">
    <source>
        <dbReference type="Pfam" id="PF00890"/>
    </source>
</evidence>
<evidence type="ECO:0000313" key="7">
    <source>
        <dbReference type="Proteomes" id="UP000401081"/>
    </source>
</evidence>
<keyword evidence="4 6" id="KW-0560">Oxidoreductase</keyword>
<dbReference type="SUPFAM" id="SSF51905">
    <property type="entry name" value="FAD/NAD(P)-binding domain"/>
    <property type="match status" value="1"/>
</dbReference>
<dbReference type="Proteomes" id="UP000401081">
    <property type="component" value="Unassembled WGS sequence"/>
</dbReference>
<dbReference type="InterPro" id="IPR003953">
    <property type="entry name" value="FAD-dep_OxRdtase_2_FAD-bd"/>
</dbReference>
<dbReference type="EC" id="1.3.99.4" evidence="6"/>
<keyword evidence="2" id="KW-0285">Flavoprotein</keyword>
<feature type="domain" description="FAD-dependent oxidoreductase 2 FAD-binding" evidence="5">
    <location>
        <begin position="11"/>
        <end position="148"/>
    </location>
</feature>
<reference evidence="6 7" key="1">
    <citation type="submission" date="2019-03" db="EMBL/GenBank/DDBJ databases">
        <authorList>
            <consortium name="Pathogen Informatics"/>
        </authorList>
    </citation>
    <scope>NUCLEOTIDE SEQUENCE [LARGE SCALE GENOMIC DNA]</scope>
    <source>
        <strain evidence="6 7">NCTC12993</strain>
    </source>
</reference>
<evidence type="ECO:0000256" key="2">
    <source>
        <dbReference type="ARBA" id="ARBA00022630"/>
    </source>
</evidence>
<sequence length="154" mass="16588">MAVELPARECDVLVIGSGVGGLSAAVTAGLNGLDVQVIEKEPVFGGTTAFSGGVLWIPDNHLARQQGIEDSQQAARTYLQSEAGESFRPDVVDAFLQNGPAMLRFFEDNTRFRCNLYQYPDYHPDAPGGVMRGRSVVPQAFDIRALGDAMSRLA</sequence>
<dbReference type="EMBL" id="CAADJD010000025">
    <property type="protein sequence ID" value="VFS83413.1"/>
    <property type="molecule type" value="Genomic_DNA"/>
</dbReference>
<dbReference type="InterPro" id="IPR050315">
    <property type="entry name" value="FAD-oxidoreductase_2"/>
</dbReference>